<dbReference type="AlphaFoldDB" id="A0A7D9H738"/>
<evidence type="ECO:0000313" key="4">
    <source>
        <dbReference type="EMBL" id="VUG20105.1"/>
    </source>
</evidence>
<feature type="region of interest" description="Disordered" evidence="2">
    <location>
        <begin position="530"/>
        <end position="565"/>
    </location>
</feature>
<organism evidence="4 5">
    <name type="scientific">Dekkera bruxellensis</name>
    <name type="common">Brettanomyces custersii</name>
    <dbReference type="NCBI Taxonomy" id="5007"/>
    <lineage>
        <taxon>Eukaryota</taxon>
        <taxon>Fungi</taxon>
        <taxon>Dikarya</taxon>
        <taxon>Ascomycota</taxon>
        <taxon>Saccharomycotina</taxon>
        <taxon>Pichiomycetes</taxon>
        <taxon>Pichiales</taxon>
        <taxon>Pichiaceae</taxon>
        <taxon>Brettanomyces</taxon>
    </lineage>
</organism>
<dbReference type="InterPro" id="IPR004843">
    <property type="entry name" value="Calcineurin-like_PHP"/>
</dbReference>
<feature type="domain" description="Serine/threonine specific protein phosphatases" evidence="3">
    <location>
        <begin position="183"/>
        <end position="188"/>
    </location>
</feature>
<accession>A0A7D9H738</accession>
<evidence type="ECO:0000259" key="3">
    <source>
        <dbReference type="PROSITE" id="PS00125"/>
    </source>
</evidence>
<name>A0A7D9H738_DEKBR</name>
<dbReference type="GO" id="GO:0033192">
    <property type="term" value="F:calmodulin-dependent protein phosphatase activity"/>
    <property type="evidence" value="ECO:0007669"/>
    <property type="project" value="InterPro"/>
</dbReference>
<dbReference type="Proteomes" id="UP000478008">
    <property type="component" value="Unassembled WGS sequence"/>
</dbReference>
<dbReference type="PROSITE" id="PS00125">
    <property type="entry name" value="SER_THR_PHOSPHATASE"/>
    <property type="match status" value="1"/>
</dbReference>
<sequence>MSARRKVVARENTIKIENALRQLKNRRESVPNRDPTIYIDDDGHKYKTTSRIMMDVEPPTLEKPTDERVFARENQTPDYKYLREHFKREGKLNKSQVLKIINRATEIFTKEPNLLHVPPPVTVCGDVHGQYYDLLKIFEISGDPDKTSYLFMGDYVDRGSNSLEVLLLLYAMKICHPETFFMLRGNHETLQMTSHFTFKTECLLKYDESVYKAALKSFAALPIAAIMNKQFLCVHGGMSKDLHTLDDIRAIDRFQVDVPSHGIFCDLMWADPSNEYDTEDIEDEEEFFSENYDRGCSYMFTYPAVCRFLKKNRLLCMIRAHQAQDAGYRMYRKTLPQQFPSVITLFSAPNYCGTYGNKAAVLKYDTAVMNIRQFGSQPEPYHLPDFMNVFTWSIPFVAERVFDILYSVLNICTDEELEKGTPLSKELTKTIEDVKKSRHIGSSSRASLLSELTSNNGDGGSKSLDKTALRNKILAIGRVSRMFNILRQEAEKVEQLRNLSGGSSLPKGVLLGGQGELDKKLSSFEEARLADLSNEAMPPTPEQRAKAASRRYSDLLKEAEEQVPK</sequence>
<dbReference type="SMART" id="SM00156">
    <property type="entry name" value="PP2Ac"/>
    <property type="match status" value="1"/>
</dbReference>
<dbReference type="EMBL" id="CABFWN010000006">
    <property type="protein sequence ID" value="VUG20105.1"/>
    <property type="molecule type" value="Genomic_DNA"/>
</dbReference>
<dbReference type="PRINTS" id="PR00114">
    <property type="entry name" value="STPHPHTASE"/>
</dbReference>
<protein>
    <recommendedName>
        <fullName evidence="1">Serine/threonine-protein phosphatase</fullName>
        <ecNumber evidence="1">3.1.3.16</ecNumber>
    </recommendedName>
</protein>
<dbReference type="InterPro" id="IPR043360">
    <property type="entry name" value="PP2B"/>
</dbReference>
<dbReference type="GO" id="GO:0097720">
    <property type="term" value="P:calcineurin-mediated signaling"/>
    <property type="evidence" value="ECO:0007669"/>
    <property type="project" value="InterPro"/>
</dbReference>
<dbReference type="InterPro" id="IPR006186">
    <property type="entry name" value="Ser/Thr-sp_prot-phosphatase"/>
</dbReference>
<evidence type="ECO:0000313" key="5">
    <source>
        <dbReference type="Proteomes" id="UP000478008"/>
    </source>
</evidence>
<proteinExistence type="inferred from homology"/>
<dbReference type="Pfam" id="PF00149">
    <property type="entry name" value="Metallophos"/>
    <property type="match status" value="1"/>
</dbReference>
<comment type="similarity">
    <text evidence="1">Belongs to the PPP phosphatase family.</text>
</comment>
<reference evidence="4 5" key="1">
    <citation type="submission" date="2019-07" db="EMBL/GenBank/DDBJ databases">
        <authorList>
            <person name="Friedrich A."/>
            <person name="Schacherer J."/>
        </authorList>
    </citation>
    <scope>NUCLEOTIDE SEQUENCE [LARGE SCALE GENOMIC DNA]</scope>
</reference>
<evidence type="ECO:0000256" key="2">
    <source>
        <dbReference type="SAM" id="MobiDB-lite"/>
    </source>
</evidence>
<keyword evidence="1" id="KW-0378">Hydrolase</keyword>
<dbReference type="SUPFAM" id="SSF56300">
    <property type="entry name" value="Metallo-dependent phosphatases"/>
    <property type="match status" value="1"/>
</dbReference>
<dbReference type="PANTHER" id="PTHR45673">
    <property type="entry name" value="SERINE/THREONINE-PROTEIN PHOSPHATASE 2B CATALYTIC SUBUNIT 1-RELATED"/>
    <property type="match status" value="1"/>
</dbReference>
<keyword evidence="5" id="KW-1185">Reference proteome</keyword>
<comment type="catalytic activity">
    <reaction evidence="1">
        <text>O-phospho-L-threonyl-[protein] + H2O = L-threonyl-[protein] + phosphate</text>
        <dbReference type="Rhea" id="RHEA:47004"/>
        <dbReference type="Rhea" id="RHEA-COMP:11060"/>
        <dbReference type="Rhea" id="RHEA-COMP:11605"/>
        <dbReference type="ChEBI" id="CHEBI:15377"/>
        <dbReference type="ChEBI" id="CHEBI:30013"/>
        <dbReference type="ChEBI" id="CHEBI:43474"/>
        <dbReference type="ChEBI" id="CHEBI:61977"/>
        <dbReference type="EC" id="3.1.3.16"/>
    </reaction>
</comment>
<evidence type="ECO:0000256" key="1">
    <source>
        <dbReference type="RuleBase" id="RU004273"/>
    </source>
</evidence>
<dbReference type="EC" id="3.1.3.16" evidence="1"/>
<gene>
    <name evidence="4" type="primary">CMP2</name>
    <name evidence="4" type="ORF">DEBR0S6_08064G</name>
</gene>
<feature type="compositionally biased region" description="Basic and acidic residues" evidence="2">
    <location>
        <begin position="551"/>
        <end position="565"/>
    </location>
</feature>
<dbReference type="Gene3D" id="3.60.21.10">
    <property type="match status" value="1"/>
</dbReference>
<dbReference type="InterPro" id="IPR029052">
    <property type="entry name" value="Metallo-depent_PP-like"/>
</dbReference>